<dbReference type="InterPro" id="IPR001173">
    <property type="entry name" value="Glyco_trans_2-like"/>
</dbReference>
<evidence type="ECO:0000256" key="6">
    <source>
        <dbReference type="ARBA" id="ARBA00037281"/>
    </source>
</evidence>
<protein>
    <recommendedName>
        <fullName evidence="9">4,4'-diaponeurosporenoate glycosyltransferase</fullName>
    </recommendedName>
</protein>
<evidence type="ECO:0000256" key="9">
    <source>
        <dbReference type="ARBA" id="ARBA00040345"/>
    </source>
</evidence>
<comment type="pathway">
    <text evidence="7">Carotenoid biosynthesis; staphyloxanthin biosynthesis; staphyloxanthin from farnesyl diphosphate: step 4/5.</text>
</comment>
<keyword evidence="2" id="KW-1003">Cell membrane</keyword>
<dbReference type="AlphaFoldDB" id="A0A401IFQ8"/>
<dbReference type="Gene3D" id="3.90.550.10">
    <property type="entry name" value="Spore Coat Polysaccharide Biosynthesis Protein SpsA, Chain A"/>
    <property type="match status" value="1"/>
</dbReference>
<dbReference type="RefSeq" id="WP_124976373.1">
    <property type="nucleotide sequence ID" value="NZ_BDQK01000006.1"/>
</dbReference>
<gene>
    <name evidence="11" type="ORF">AsFPU1_1523</name>
</gene>
<evidence type="ECO:0000256" key="5">
    <source>
        <dbReference type="ARBA" id="ARBA00023136"/>
    </source>
</evidence>
<dbReference type="OrthoDB" id="9810303at2"/>
<evidence type="ECO:0000313" key="12">
    <source>
        <dbReference type="Proteomes" id="UP000287247"/>
    </source>
</evidence>
<accession>A0A401IFQ8</accession>
<keyword evidence="3" id="KW-0328">Glycosyltransferase</keyword>
<dbReference type="GO" id="GO:0005886">
    <property type="term" value="C:plasma membrane"/>
    <property type="evidence" value="ECO:0007669"/>
    <property type="project" value="UniProtKB-SubCell"/>
</dbReference>
<dbReference type="InterPro" id="IPR026461">
    <property type="entry name" value="Trfase_2_rSAM/seldom_assoc"/>
</dbReference>
<dbReference type="NCBIfam" id="TIGR04283">
    <property type="entry name" value="glyco_like_mftF"/>
    <property type="match status" value="1"/>
</dbReference>
<organism evidence="11 12">
    <name type="scientific">Aphanothece sacrum FPU1</name>
    <dbReference type="NCBI Taxonomy" id="1920663"/>
    <lineage>
        <taxon>Bacteria</taxon>
        <taxon>Bacillati</taxon>
        <taxon>Cyanobacteriota</taxon>
        <taxon>Cyanophyceae</taxon>
        <taxon>Oscillatoriophycideae</taxon>
        <taxon>Chroococcales</taxon>
        <taxon>Aphanothecaceae</taxon>
        <taxon>Aphanothece</taxon>
    </lineage>
</organism>
<name>A0A401IFQ8_APHSA</name>
<evidence type="ECO:0000259" key="10">
    <source>
        <dbReference type="Pfam" id="PF00535"/>
    </source>
</evidence>
<evidence type="ECO:0000256" key="2">
    <source>
        <dbReference type="ARBA" id="ARBA00022475"/>
    </source>
</evidence>
<evidence type="ECO:0000256" key="8">
    <source>
        <dbReference type="ARBA" id="ARBA00038120"/>
    </source>
</evidence>
<comment type="similarity">
    <text evidence="8">Belongs to the glycosyltransferase 2 family. CrtQ subfamily.</text>
</comment>
<dbReference type="Proteomes" id="UP000287247">
    <property type="component" value="Unassembled WGS sequence"/>
</dbReference>
<evidence type="ECO:0000256" key="3">
    <source>
        <dbReference type="ARBA" id="ARBA00022676"/>
    </source>
</evidence>
<dbReference type="CDD" id="cd02522">
    <property type="entry name" value="GT_2_like_a"/>
    <property type="match status" value="1"/>
</dbReference>
<dbReference type="SUPFAM" id="SSF53448">
    <property type="entry name" value="Nucleotide-diphospho-sugar transferases"/>
    <property type="match status" value="1"/>
</dbReference>
<evidence type="ECO:0000256" key="7">
    <source>
        <dbReference type="ARBA" id="ARBA00037904"/>
    </source>
</evidence>
<comment type="subcellular location">
    <subcellularLocation>
        <location evidence="1">Cell membrane</location>
    </subcellularLocation>
</comment>
<evidence type="ECO:0000256" key="4">
    <source>
        <dbReference type="ARBA" id="ARBA00022679"/>
    </source>
</evidence>
<evidence type="ECO:0000256" key="1">
    <source>
        <dbReference type="ARBA" id="ARBA00004236"/>
    </source>
</evidence>
<feature type="domain" description="Glycosyltransferase 2-like" evidence="10">
    <location>
        <begin position="4"/>
        <end position="105"/>
    </location>
</feature>
<dbReference type="InterPro" id="IPR029044">
    <property type="entry name" value="Nucleotide-diphossugar_trans"/>
</dbReference>
<reference evidence="12" key="1">
    <citation type="submission" date="2017-05" db="EMBL/GenBank/DDBJ databases">
        <title>Physiological properties and genetic analysis related to exopolysaccharide production of fresh-water unicellular cyanobacterium Aphanothece sacrum, Suizenji Nori, that has been cultured as a food source in Japan.</title>
        <authorList>
            <person name="Kanesaki Y."/>
            <person name="Yoshikawa S."/>
            <person name="Ohki K."/>
        </authorList>
    </citation>
    <scope>NUCLEOTIDE SEQUENCE [LARGE SCALE GENOMIC DNA]</scope>
    <source>
        <strain evidence="12">FPU1</strain>
    </source>
</reference>
<dbReference type="PANTHER" id="PTHR43646:SF2">
    <property type="entry name" value="GLYCOSYLTRANSFERASE 2-LIKE DOMAIN-CONTAINING PROTEIN"/>
    <property type="match status" value="1"/>
</dbReference>
<evidence type="ECO:0000313" key="11">
    <source>
        <dbReference type="EMBL" id="GBF80122.1"/>
    </source>
</evidence>
<keyword evidence="4 11" id="KW-0808">Transferase</keyword>
<dbReference type="EMBL" id="BDQK01000006">
    <property type="protein sequence ID" value="GBF80122.1"/>
    <property type="molecule type" value="Genomic_DNA"/>
</dbReference>
<dbReference type="PANTHER" id="PTHR43646">
    <property type="entry name" value="GLYCOSYLTRANSFERASE"/>
    <property type="match status" value="1"/>
</dbReference>
<proteinExistence type="inferred from homology"/>
<comment type="caution">
    <text evidence="11">The sequence shown here is derived from an EMBL/GenBank/DDBJ whole genome shotgun (WGS) entry which is preliminary data.</text>
</comment>
<keyword evidence="5" id="KW-0472">Membrane</keyword>
<sequence length="225" mass="25603">MKISIIVPVLNEEILIEKNLILLKSNPNVEIIIVDGGSQDKTVELAENLGFKVLISSQMGRAYQMNKGASIARGEILLFLHIDTHLPPQYQSIIQEILSDTKTIAGAFELEIDRPNFSLCLVEILVNWRSRFFSFPYGDQGIFIKSSIFQEFGGFSNLPIMEDFELIQRLKKRGKITIAKAKVITSNRRWQKLGVWKTTLINQLIIIGYYLGVSPTQLAAWYKQK</sequence>
<keyword evidence="12" id="KW-1185">Reference proteome</keyword>
<dbReference type="Pfam" id="PF00535">
    <property type="entry name" value="Glycos_transf_2"/>
    <property type="match status" value="1"/>
</dbReference>
<dbReference type="GO" id="GO:0016757">
    <property type="term" value="F:glycosyltransferase activity"/>
    <property type="evidence" value="ECO:0007669"/>
    <property type="project" value="UniProtKB-KW"/>
</dbReference>
<comment type="function">
    <text evidence="6">Catalyzes the glycosylation of 4,4'-diaponeurosporenoate, i.e. the esterification of glucose at the C1'' position with the carboxyl group of 4,4'-diaponeurosporenic acid, to form glycosyl-4,4'-diaponeurosporenoate. This is a step in the biosynthesis of staphyloxanthin, an orange pigment present in most staphylococci strains.</text>
</comment>